<evidence type="ECO:0000256" key="1">
    <source>
        <dbReference type="SAM" id="Phobius"/>
    </source>
</evidence>
<comment type="caution">
    <text evidence="2">The sequence shown here is derived from an EMBL/GenBank/DDBJ whole genome shotgun (WGS) entry which is preliminary data.</text>
</comment>
<sequence length="63" mass="7283">MLIINAFFIFAAMEAATISLIRMVILSSMKPSGKCSLPMLDMMKKCLYQQKSYAERNRHPRQQ</sequence>
<evidence type="ECO:0000313" key="2">
    <source>
        <dbReference type="EMBL" id="HGN35993.1"/>
    </source>
</evidence>
<keyword evidence="1" id="KW-0472">Membrane</keyword>
<reference evidence="2" key="1">
    <citation type="journal article" date="2020" name="mSystems">
        <title>Genome- and Community-Level Interaction Insights into Carbon Utilization and Element Cycling Functions of Hydrothermarchaeota in Hydrothermal Sediment.</title>
        <authorList>
            <person name="Zhou Z."/>
            <person name="Liu Y."/>
            <person name="Xu W."/>
            <person name="Pan J."/>
            <person name="Luo Z.H."/>
            <person name="Li M."/>
        </authorList>
    </citation>
    <scope>NUCLEOTIDE SEQUENCE [LARGE SCALE GENOMIC DNA]</scope>
    <source>
        <strain evidence="2">SpSt-618</strain>
    </source>
</reference>
<feature type="transmembrane region" description="Helical" evidence="1">
    <location>
        <begin position="6"/>
        <end position="25"/>
    </location>
</feature>
<keyword evidence="1" id="KW-0812">Transmembrane</keyword>
<dbReference type="AlphaFoldDB" id="A0A7J3I5M9"/>
<protein>
    <submittedName>
        <fullName evidence="2">Uncharacterized protein</fullName>
    </submittedName>
</protein>
<proteinExistence type="predicted"/>
<accession>A0A7J3I5M9</accession>
<name>A0A7J3I5M9_9CREN</name>
<gene>
    <name evidence="2" type="ORF">ENT87_00350</name>
</gene>
<dbReference type="EMBL" id="DTAI01000013">
    <property type="protein sequence ID" value="HGN35993.1"/>
    <property type="molecule type" value="Genomic_DNA"/>
</dbReference>
<keyword evidence="1" id="KW-1133">Transmembrane helix</keyword>
<organism evidence="2">
    <name type="scientific">Ignisphaera aggregans</name>
    <dbReference type="NCBI Taxonomy" id="334771"/>
    <lineage>
        <taxon>Archaea</taxon>
        <taxon>Thermoproteota</taxon>
        <taxon>Thermoprotei</taxon>
        <taxon>Desulfurococcales</taxon>
        <taxon>Desulfurococcaceae</taxon>
        <taxon>Ignisphaera</taxon>
    </lineage>
</organism>